<gene>
    <name evidence="2" type="ORF">V7S43_016081</name>
</gene>
<dbReference type="AlphaFoldDB" id="A0ABD3EWW6"/>
<evidence type="ECO:0000313" key="3">
    <source>
        <dbReference type="Proteomes" id="UP001632037"/>
    </source>
</evidence>
<comment type="caution">
    <text evidence="2">The sequence shown here is derived from an EMBL/GenBank/DDBJ whole genome shotgun (WGS) entry which is preliminary data.</text>
</comment>
<evidence type="ECO:0000313" key="2">
    <source>
        <dbReference type="EMBL" id="KAL3658943.1"/>
    </source>
</evidence>
<feature type="compositionally biased region" description="Polar residues" evidence="1">
    <location>
        <begin position="71"/>
        <end position="81"/>
    </location>
</feature>
<dbReference type="Proteomes" id="UP001632037">
    <property type="component" value="Unassembled WGS sequence"/>
</dbReference>
<reference evidence="2 3" key="1">
    <citation type="submission" date="2024-09" db="EMBL/GenBank/DDBJ databases">
        <title>Genome sequencing and assembly of Phytophthora oleae, isolate VK10A, causative agent of rot of olive drupes.</title>
        <authorList>
            <person name="Conti Taguali S."/>
            <person name="Riolo M."/>
            <person name="La Spada F."/>
            <person name="Cacciola S.O."/>
            <person name="Dionisio G."/>
        </authorList>
    </citation>
    <scope>NUCLEOTIDE SEQUENCE [LARGE SCALE GENOMIC DNA]</scope>
    <source>
        <strain evidence="2 3">VK10A</strain>
    </source>
</reference>
<organism evidence="2 3">
    <name type="scientific">Phytophthora oleae</name>
    <dbReference type="NCBI Taxonomy" id="2107226"/>
    <lineage>
        <taxon>Eukaryota</taxon>
        <taxon>Sar</taxon>
        <taxon>Stramenopiles</taxon>
        <taxon>Oomycota</taxon>
        <taxon>Peronosporomycetes</taxon>
        <taxon>Peronosporales</taxon>
        <taxon>Peronosporaceae</taxon>
        <taxon>Phytophthora</taxon>
    </lineage>
</organism>
<keyword evidence="3" id="KW-1185">Reference proteome</keyword>
<sequence>MLRKVAEYATSPEACANSADKRNDVFEDGTGDGALKSDSEGSDAGSAEWYEEMGELPVFDDRYEPDVEDASPQQRAGSTSACAVRKDERERWKDVIDSWRKIEGDDLLEHPNDTAALKRMRTEGWEADPSKFSADEDFPGLYDGQYRPTRAALDCAESPLVLFLFIRPREFWLGVKR</sequence>
<name>A0ABD3EWW6_9STRA</name>
<protein>
    <submittedName>
        <fullName evidence="2">Uncharacterized protein</fullName>
    </submittedName>
</protein>
<dbReference type="EMBL" id="JBIMZQ010000050">
    <property type="protein sequence ID" value="KAL3658943.1"/>
    <property type="molecule type" value="Genomic_DNA"/>
</dbReference>
<evidence type="ECO:0000256" key="1">
    <source>
        <dbReference type="SAM" id="MobiDB-lite"/>
    </source>
</evidence>
<feature type="region of interest" description="Disordered" evidence="1">
    <location>
        <begin position="1"/>
        <end position="83"/>
    </location>
</feature>
<proteinExistence type="predicted"/>
<accession>A0ABD3EWW6</accession>